<evidence type="ECO:0000313" key="4">
    <source>
        <dbReference type="EMBL" id="WGM06011.1"/>
    </source>
</evidence>
<dbReference type="EMBL" id="CP123523">
    <property type="protein sequence ID" value="WGM06011.1"/>
    <property type="molecule type" value="Genomic_DNA"/>
</dbReference>
<dbReference type="Proteomes" id="UP001177592">
    <property type="component" value="Chromosome"/>
</dbReference>
<reference evidence="2 5" key="1">
    <citation type="submission" date="2019-03" db="EMBL/GenBank/DDBJ databases">
        <title>Long-read sequencing reveals hyperdense prophage content in a complex bacterial symbiont genome.</title>
        <authorList>
            <person name="Frost C.L."/>
            <person name="Siozios S."/>
            <person name="Nadal-Jimenez P."/>
            <person name="Brockhurst M.A."/>
            <person name="King K.C."/>
            <person name="Darby A.C."/>
            <person name="Hurst G.D.D."/>
        </authorList>
    </citation>
    <scope>NUCLEOTIDE SEQUENCE [LARGE SCALE GENOMIC DNA]</scope>
    <source>
        <strain evidence="2 5">FIN</strain>
    </source>
</reference>
<dbReference type="KEGG" id="ans:ArsFIN_03090"/>
<organism evidence="2 5">
    <name type="scientific">Arsenophonus nasoniae</name>
    <name type="common">son-killer infecting Nasonia vitripennis</name>
    <dbReference type="NCBI Taxonomy" id="638"/>
    <lineage>
        <taxon>Bacteria</taxon>
        <taxon>Pseudomonadati</taxon>
        <taxon>Pseudomonadota</taxon>
        <taxon>Gammaproteobacteria</taxon>
        <taxon>Enterobacterales</taxon>
        <taxon>Morganellaceae</taxon>
        <taxon>Arsenophonus</taxon>
    </lineage>
</organism>
<protein>
    <recommendedName>
        <fullName evidence="1">Surface presentation of antigen domain-containing protein</fullName>
    </recommendedName>
</protein>
<accession>A0A4P7KTJ4</accession>
<dbReference type="InterPro" id="IPR056746">
    <property type="entry name" value="SPAN_dom"/>
</dbReference>
<dbReference type="Pfam" id="PF02510">
    <property type="entry name" value="SPAN"/>
    <property type="match status" value="1"/>
</dbReference>
<evidence type="ECO:0000313" key="3">
    <source>
        <dbReference type="EMBL" id="WGM01725.1"/>
    </source>
</evidence>
<dbReference type="EMBL" id="CP123504">
    <property type="protein sequence ID" value="WGM01725.1"/>
    <property type="molecule type" value="Genomic_DNA"/>
</dbReference>
<evidence type="ECO:0000259" key="1">
    <source>
        <dbReference type="Pfam" id="PF02510"/>
    </source>
</evidence>
<dbReference type="GeneID" id="96875612"/>
<dbReference type="Proteomes" id="UP000295134">
    <property type="component" value="Chromosome"/>
</dbReference>
<proteinExistence type="predicted"/>
<reference evidence="3" key="2">
    <citation type="submission" date="2023-04" db="EMBL/GenBank/DDBJ databases">
        <title>Genome dynamics across the evolutionary transition to endosymbiosis.</title>
        <authorList>
            <person name="Siozios S."/>
            <person name="Nadal-Jimenez P."/>
            <person name="Azagi T."/>
            <person name="Sprong H."/>
            <person name="Frost C.L."/>
            <person name="Parratt S.R."/>
            <person name="Taylor G."/>
            <person name="Brettell L."/>
            <person name="Lew K.C."/>
            <person name="Croft L."/>
            <person name="King K.C."/>
            <person name="Brockhurst M.A."/>
            <person name="Hypsa V."/>
            <person name="Novakova E."/>
            <person name="Darby A.C."/>
            <person name="Hurst G.D.D."/>
        </authorList>
    </citation>
    <scope>NUCLEOTIDE SEQUENCE</scope>
    <source>
        <strain evidence="4">ANv_CAN</strain>
        <strain evidence="3">APv</strain>
    </source>
</reference>
<name>A0A4P7KTJ4_9GAMM</name>
<dbReference type="Proteomes" id="UP001177595">
    <property type="component" value="Chromosome"/>
</dbReference>
<evidence type="ECO:0000313" key="6">
    <source>
        <dbReference type="Proteomes" id="UP001177592"/>
    </source>
</evidence>
<dbReference type="AlphaFoldDB" id="A0A4P7KTJ4"/>
<gene>
    <name evidence="2" type="ORF">ArsFIN_03090</name>
    <name evidence="3" type="ORF">QE210_00940</name>
    <name evidence="4" type="ORF">QE258_01055</name>
</gene>
<dbReference type="RefSeq" id="WP_026822623.1">
    <property type="nucleotide sequence ID" value="NZ_CP038613.1"/>
</dbReference>
<feature type="domain" description="Surface presentation of antigen" evidence="1">
    <location>
        <begin position="265"/>
        <end position="319"/>
    </location>
</feature>
<evidence type="ECO:0000313" key="2">
    <source>
        <dbReference type="EMBL" id="QBY41780.1"/>
    </source>
</evidence>
<sequence>MVNIDTHQPQQIISSSSYLPDNPCTRFSSSDCHNEQINNTYLSKAIDERLTLLQSILVSALPTEITVYDQQQEQQELPATELVIPINLPFSNIETTNFFRSSCQPHSITVDTDQKSYPINQRAIEKQTLISDTEENQPISVKIKLTTAAKHHDNNRLVLIEEETVAKSFLTAGDTHLKSTSHQTVKEDDLSPTIINELNNIELAGQENCQSVTDNSNNLANSDSSSPFASWPTLPTAASYQNNTTAELPAKTATTAMPFNHSLPEAELRYTFTQWQGTHHVDIYRITNHHLQLMASNSHVMSILQRHLNERASPSAVSLFDTLNITLNNSDESGDESS</sequence>
<evidence type="ECO:0000313" key="5">
    <source>
        <dbReference type="Proteomes" id="UP000295134"/>
    </source>
</evidence>
<dbReference type="EMBL" id="CP038613">
    <property type="protein sequence ID" value="QBY41780.1"/>
    <property type="molecule type" value="Genomic_DNA"/>
</dbReference>
<keyword evidence="6" id="KW-1185">Reference proteome</keyword>